<accession>A0ABU8UBC2</accession>
<dbReference type="EMBL" id="JBBKAM010000002">
    <property type="protein sequence ID" value="MEJ8645194.1"/>
    <property type="molecule type" value="Genomic_DNA"/>
</dbReference>
<evidence type="ECO:0000313" key="2">
    <source>
        <dbReference type="EMBL" id="MEJ8645194.1"/>
    </source>
</evidence>
<evidence type="ECO:0000313" key="3">
    <source>
        <dbReference type="Proteomes" id="UP001382904"/>
    </source>
</evidence>
<feature type="region of interest" description="Disordered" evidence="1">
    <location>
        <begin position="48"/>
        <end position="101"/>
    </location>
</feature>
<comment type="caution">
    <text evidence="2">The sequence shown here is derived from an EMBL/GenBank/DDBJ whole genome shotgun (WGS) entry which is preliminary data.</text>
</comment>
<reference evidence="2 3" key="1">
    <citation type="submission" date="2024-03" db="EMBL/GenBank/DDBJ databases">
        <title>Novel Streptomyces species of biotechnological and ecological value are a feature of Machair soil.</title>
        <authorList>
            <person name="Prole J.R."/>
            <person name="Goodfellow M."/>
            <person name="Allenby N."/>
            <person name="Ward A.C."/>
        </authorList>
    </citation>
    <scope>NUCLEOTIDE SEQUENCE [LARGE SCALE GENOMIC DNA]</scope>
    <source>
        <strain evidence="2 3">MS1.HAVA.3</strain>
    </source>
</reference>
<feature type="region of interest" description="Disordered" evidence="1">
    <location>
        <begin position="1"/>
        <end position="36"/>
    </location>
</feature>
<gene>
    <name evidence="2" type="ORF">WKI68_36210</name>
</gene>
<feature type="compositionally biased region" description="Polar residues" evidence="1">
    <location>
        <begin position="61"/>
        <end position="74"/>
    </location>
</feature>
<feature type="compositionally biased region" description="Basic and acidic residues" evidence="1">
    <location>
        <begin position="14"/>
        <end position="28"/>
    </location>
</feature>
<organism evidence="2 3">
    <name type="scientific">Streptomyces caledonius</name>
    <dbReference type="NCBI Taxonomy" id="3134107"/>
    <lineage>
        <taxon>Bacteria</taxon>
        <taxon>Bacillati</taxon>
        <taxon>Actinomycetota</taxon>
        <taxon>Actinomycetes</taxon>
        <taxon>Kitasatosporales</taxon>
        <taxon>Streptomycetaceae</taxon>
        <taxon>Streptomyces</taxon>
    </lineage>
</organism>
<keyword evidence="3" id="KW-1185">Reference proteome</keyword>
<feature type="compositionally biased region" description="Polar residues" evidence="1">
    <location>
        <begin position="90"/>
        <end position="101"/>
    </location>
</feature>
<dbReference type="Proteomes" id="UP001382904">
    <property type="component" value="Unassembled WGS sequence"/>
</dbReference>
<sequence>MPPGCEESVQQQREQQHEQAREPQREPQHQAPDPPIYRDLLARWADAGRTLPGRRDPEWSRLTSSPVWPTTSSGLYWDLSDEPGDGRPAGQTTTTHHLGRR</sequence>
<protein>
    <submittedName>
        <fullName evidence="2">Uncharacterized protein</fullName>
    </submittedName>
</protein>
<proteinExistence type="predicted"/>
<evidence type="ECO:0000256" key="1">
    <source>
        <dbReference type="SAM" id="MobiDB-lite"/>
    </source>
</evidence>
<name>A0ABU8UBC2_9ACTN</name>